<evidence type="ECO:0000256" key="6">
    <source>
        <dbReference type="SAM" id="Phobius"/>
    </source>
</evidence>
<dbReference type="GO" id="GO:0022857">
    <property type="term" value="F:transmembrane transporter activity"/>
    <property type="evidence" value="ECO:0007669"/>
    <property type="project" value="InterPro"/>
</dbReference>
<feature type="domain" description="Major facilitator superfamily (MFS) profile" evidence="7">
    <location>
        <begin position="1"/>
        <end position="396"/>
    </location>
</feature>
<dbReference type="GO" id="GO:0005886">
    <property type="term" value="C:plasma membrane"/>
    <property type="evidence" value="ECO:0007669"/>
    <property type="project" value="UniProtKB-SubCell"/>
</dbReference>
<dbReference type="EMBL" id="NFZX01000038">
    <property type="protein sequence ID" value="RFA33363.1"/>
    <property type="molecule type" value="Genomic_DNA"/>
</dbReference>
<evidence type="ECO:0000256" key="5">
    <source>
        <dbReference type="ARBA" id="ARBA00023136"/>
    </source>
</evidence>
<keyword evidence="3 6" id="KW-0812">Transmembrane</keyword>
<dbReference type="Proteomes" id="UP000256488">
    <property type="component" value="Unassembled WGS sequence"/>
</dbReference>
<comment type="subcellular location">
    <subcellularLocation>
        <location evidence="1">Cell membrane</location>
        <topology evidence="1">Multi-pass membrane protein</topology>
    </subcellularLocation>
</comment>
<protein>
    <submittedName>
        <fullName evidence="8">MFS transporter</fullName>
    </submittedName>
</protein>
<feature type="transmembrane region" description="Helical" evidence="6">
    <location>
        <begin position="42"/>
        <end position="61"/>
    </location>
</feature>
<dbReference type="RefSeq" id="WP_116279044.1">
    <property type="nucleotide sequence ID" value="NZ_NFZX01000038.1"/>
</dbReference>
<comment type="caution">
    <text evidence="8">The sequence shown here is derived from an EMBL/GenBank/DDBJ whole genome shotgun (WGS) entry which is preliminary data.</text>
</comment>
<reference evidence="8 9" key="1">
    <citation type="submission" date="2017-05" db="EMBL/GenBank/DDBJ databases">
        <title>Virgibacillus sp. AK90 isolated from a saltern of Kakinada, India.</title>
        <authorList>
            <person name="Gupta V."/>
            <person name="Sidhu C."/>
            <person name="Korpole S."/>
            <person name="Pinnaka A.K."/>
        </authorList>
    </citation>
    <scope>NUCLEOTIDE SEQUENCE [LARGE SCALE GENOMIC DNA]</scope>
    <source>
        <strain evidence="8 9">AK90</strain>
    </source>
</reference>
<feature type="transmembrane region" description="Helical" evidence="6">
    <location>
        <begin position="373"/>
        <end position="389"/>
    </location>
</feature>
<dbReference type="InterPro" id="IPR020846">
    <property type="entry name" value="MFS_dom"/>
</dbReference>
<dbReference type="PANTHER" id="PTHR23530:SF1">
    <property type="entry name" value="PERMEASE, MAJOR FACILITATOR SUPERFAMILY-RELATED"/>
    <property type="match status" value="1"/>
</dbReference>
<name>A0A3E0WMC6_9BACI</name>
<feature type="transmembrane region" description="Helical" evidence="6">
    <location>
        <begin position="73"/>
        <end position="91"/>
    </location>
</feature>
<dbReference type="InterPro" id="IPR036259">
    <property type="entry name" value="MFS_trans_sf"/>
</dbReference>
<evidence type="ECO:0000256" key="1">
    <source>
        <dbReference type="ARBA" id="ARBA00004651"/>
    </source>
</evidence>
<evidence type="ECO:0000259" key="7">
    <source>
        <dbReference type="PROSITE" id="PS50850"/>
    </source>
</evidence>
<feature type="transmembrane region" description="Helical" evidence="6">
    <location>
        <begin position="166"/>
        <end position="188"/>
    </location>
</feature>
<evidence type="ECO:0000256" key="3">
    <source>
        <dbReference type="ARBA" id="ARBA00022692"/>
    </source>
</evidence>
<gene>
    <name evidence="8" type="ORF">CAI16_14890</name>
</gene>
<sequence>MKQGTLASRNIRVLFWAELFGSVRFIQPVLALFYFSRGLDEASILWLLLFWSTGVLIGEIPTGMFADRYGAKLSFMIGAFLSIISHAMLIWAYDPWVFVISSLLSGFSVTFFSGADEAFIYESLKESNEENMLDKALGIIQSAQFMVMVIVLILGAIIAQDLTDEQFVLLIALGVFFQSLQIVLLTFAKNPPEHGSYRENPFKQVKEGMLAIKKAPQLLWMFLNITLVFIPSVAIFDNFSDKLLLDAGLPVYFIGFSLAGLSVFSFFVSRSIGWMTSRISRILFLYITGALAVFGLLLAAFYRENLWILLLIMVLLRFVGAVRYPVYAQLANDMIPSKVRATTISLLSIIDSVCDLLVFSSVATIAVFGFDKLFLAAAAIAFVGSLLPLRSVKRERNWLFLYFSKAILFTG</sequence>
<feature type="transmembrane region" description="Helical" evidence="6">
    <location>
        <begin position="307"/>
        <end position="326"/>
    </location>
</feature>
<feature type="transmembrane region" description="Helical" evidence="6">
    <location>
        <begin position="281"/>
        <end position="301"/>
    </location>
</feature>
<keyword evidence="2" id="KW-0813">Transport</keyword>
<evidence type="ECO:0000256" key="4">
    <source>
        <dbReference type="ARBA" id="ARBA00022989"/>
    </source>
</evidence>
<evidence type="ECO:0000313" key="9">
    <source>
        <dbReference type="Proteomes" id="UP000256488"/>
    </source>
</evidence>
<dbReference type="PROSITE" id="PS50850">
    <property type="entry name" value="MFS"/>
    <property type="match status" value="1"/>
</dbReference>
<evidence type="ECO:0000256" key="2">
    <source>
        <dbReference type="ARBA" id="ARBA00022448"/>
    </source>
</evidence>
<feature type="transmembrane region" description="Helical" evidence="6">
    <location>
        <begin position="248"/>
        <end position="269"/>
    </location>
</feature>
<dbReference type="Pfam" id="PF07690">
    <property type="entry name" value="MFS_1"/>
    <property type="match status" value="1"/>
</dbReference>
<evidence type="ECO:0000313" key="8">
    <source>
        <dbReference type="EMBL" id="RFA33363.1"/>
    </source>
</evidence>
<dbReference type="SUPFAM" id="SSF103473">
    <property type="entry name" value="MFS general substrate transporter"/>
    <property type="match status" value="1"/>
</dbReference>
<feature type="transmembrane region" description="Helical" evidence="6">
    <location>
        <begin position="346"/>
        <end position="367"/>
    </location>
</feature>
<organism evidence="8 9">
    <name type="scientific">Virgibacillus dokdonensis</name>
    <dbReference type="NCBI Taxonomy" id="302167"/>
    <lineage>
        <taxon>Bacteria</taxon>
        <taxon>Bacillati</taxon>
        <taxon>Bacillota</taxon>
        <taxon>Bacilli</taxon>
        <taxon>Bacillales</taxon>
        <taxon>Bacillaceae</taxon>
        <taxon>Virgibacillus</taxon>
    </lineage>
</organism>
<dbReference type="InterPro" id="IPR011701">
    <property type="entry name" value="MFS"/>
</dbReference>
<dbReference type="PANTHER" id="PTHR23530">
    <property type="entry name" value="TRANSPORT PROTEIN-RELATED"/>
    <property type="match status" value="1"/>
</dbReference>
<feature type="transmembrane region" description="Helical" evidence="6">
    <location>
        <begin position="12"/>
        <end position="36"/>
    </location>
</feature>
<dbReference type="Gene3D" id="1.20.1250.20">
    <property type="entry name" value="MFS general substrate transporter like domains"/>
    <property type="match status" value="1"/>
</dbReference>
<dbReference type="InterPro" id="IPR053160">
    <property type="entry name" value="MFS_DHA3_Transporter"/>
</dbReference>
<feature type="transmembrane region" description="Helical" evidence="6">
    <location>
        <begin position="97"/>
        <end position="115"/>
    </location>
</feature>
<proteinExistence type="predicted"/>
<accession>A0A3E0WMC6</accession>
<feature type="transmembrane region" description="Helical" evidence="6">
    <location>
        <begin position="136"/>
        <end position="160"/>
    </location>
</feature>
<feature type="transmembrane region" description="Helical" evidence="6">
    <location>
        <begin position="218"/>
        <end position="236"/>
    </location>
</feature>
<dbReference type="AlphaFoldDB" id="A0A3E0WMC6"/>
<keyword evidence="5 6" id="KW-0472">Membrane</keyword>
<keyword evidence="4 6" id="KW-1133">Transmembrane helix</keyword>